<feature type="domain" description="Transposase Tc1-like" evidence="1">
    <location>
        <begin position="5"/>
        <end position="75"/>
    </location>
</feature>
<dbReference type="EMBL" id="KK113669">
    <property type="protein sequence ID" value="KFM60768.1"/>
    <property type="molecule type" value="Genomic_DNA"/>
</dbReference>
<gene>
    <name evidence="2" type="ORF">X975_25605</name>
</gene>
<dbReference type="GO" id="GO:0015074">
    <property type="term" value="P:DNA integration"/>
    <property type="evidence" value="ECO:0007669"/>
    <property type="project" value="InterPro"/>
</dbReference>
<dbReference type="GO" id="GO:0003677">
    <property type="term" value="F:DNA binding"/>
    <property type="evidence" value="ECO:0007669"/>
    <property type="project" value="InterPro"/>
</dbReference>
<keyword evidence="3" id="KW-1185">Reference proteome</keyword>
<proteinExistence type="predicted"/>
<dbReference type="OMA" id="ICTAERE"/>
<protein>
    <submittedName>
        <fullName evidence="2">Transposable element Tcb1 transposase</fullName>
    </submittedName>
</protein>
<feature type="non-terminal residue" evidence="2">
    <location>
        <position position="110"/>
    </location>
</feature>
<name>A0A087T6M9_STEMI</name>
<dbReference type="Gene3D" id="3.30.420.10">
    <property type="entry name" value="Ribonuclease H-like superfamily/Ribonuclease H"/>
    <property type="match status" value="1"/>
</dbReference>
<accession>A0A087T6M9</accession>
<dbReference type="Proteomes" id="UP000054359">
    <property type="component" value="Unassembled WGS sequence"/>
</dbReference>
<dbReference type="InterPro" id="IPR036397">
    <property type="entry name" value="RNaseH_sf"/>
</dbReference>
<sequence>MHAEDRYLTLHSCRNRTASRTLLRSSLAAATERAVSTSTVRRRLHEGGLYARRPAICMLLMSRRDHLHWARQHVHWTPNQWRAVLFKDESRFSLESDSRRALFNTERNWN</sequence>
<dbReference type="AlphaFoldDB" id="A0A087T6M9"/>
<dbReference type="Pfam" id="PF01498">
    <property type="entry name" value="HTH_Tnp_Tc3_2"/>
    <property type="match status" value="1"/>
</dbReference>
<evidence type="ECO:0000259" key="1">
    <source>
        <dbReference type="Pfam" id="PF01498"/>
    </source>
</evidence>
<dbReference type="InterPro" id="IPR002492">
    <property type="entry name" value="Transposase_Tc1-like"/>
</dbReference>
<reference evidence="2 3" key="1">
    <citation type="submission" date="2013-11" db="EMBL/GenBank/DDBJ databases">
        <title>Genome sequencing of Stegodyphus mimosarum.</title>
        <authorList>
            <person name="Bechsgaard J."/>
        </authorList>
    </citation>
    <scope>NUCLEOTIDE SEQUENCE [LARGE SCALE GENOMIC DNA]</scope>
</reference>
<dbReference type="OrthoDB" id="6503215at2759"/>
<organism evidence="2 3">
    <name type="scientific">Stegodyphus mimosarum</name>
    <name type="common">African social velvet spider</name>
    <dbReference type="NCBI Taxonomy" id="407821"/>
    <lineage>
        <taxon>Eukaryota</taxon>
        <taxon>Metazoa</taxon>
        <taxon>Ecdysozoa</taxon>
        <taxon>Arthropoda</taxon>
        <taxon>Chelicerata</taxon>
        <taxon>Arachnida</taxon>
        <taxon>Araneae</taxon>
        <taxon>Araneomorphae</taxon>
        <taxon>Entelegynae</taxon>
        <taxon>Eresoidea</taxon>
        <taxon>Eresidae</taxon>
        <taxon>Stegodyphus</taxon>
    </lineage>
</organism>
<evidence type="ECO:0000313" key="3">
    <source>
        <dbReference type="Proteomes" id="UP000054359"/>
    </source>
</evidence>
<evidence type="ECO:0000313" key="2">
    <source>
        <dbReference type="EMBL" id="KFM60768.1"/>
    </source>
</evidence>
<dbReference type="GO" id="GO:0006313">
    <property type="term" value="P:DNA transposition"/>
    <property type="evidence" value="ECO:0007669"/>
    <property type="project" value="InterPro"/>
</dbReference>